<dbReference type="InterPro" id="IPR029044">
    <property type="entry name" value="Nucleotide-diphossugar_trans"/>
</dbReference>
<dbReference type="SUPFAM" id="SSF53448">
    <property type="entry name" value="Nucleotide-diphospho-sugar transferases"/>
    <property type="match status" value="1"/>
</dbReference>
<dbReference type="AlphaFoldDB" id="A0A2S0WRY2"/>
<evidence type="ECO:0000256" key="1">
    <source>
        <dbReference type="ARBA" id="ARBA00006739"/>
    </source>
</evidence>
<keyword evidence="8" id="KW-0472">Membrane</keyword>
<dbReference type="GO" id="GO:0009103">
    <property type="term" value="P:lipopolysaccharide biosynthetic process"/>
    <property type="evidence" value="ECO:0007669"/>
    <property type="project" value="UniProtKB-KW"/>
</dbReference>
<dbReference type="InterPro" id="IPR001173">
    <property type="entry name" value="Glyco_trans_2-like"/>
</dbReference>
<dbReference type="Gene3D" id="3.90.550.10">
    <property type="entry name" value="Spore Coat Polysaccharide Biosynthesis Protein SpsA, Chain A"/>
    <property type="match status" value="1"/>
</dbReference>
<proteinExistence type="inferred from homology"/>
<evidence type="ECO:0000313" key="10">
    <source>
        <dbReference type="EMBL" id="AWB94060.1"/>
    </source>
</evidence>
<keyword evidence="2" id="KW-1003">Cell membrane</keyword>
<evidence type="ECO:0000256" key="8">
    <source>
        <dbReference type="ARBA" id="ARBA00023136"/>
    </source>
</evidence>
<keyword evidence="6" id="KW-0448">Lipopolysaccharide biosynthesis</keyword>
<organism evidence="10 11">
    <name type="scientific">Aeromicrobium chenweiae</name>
    <dbReference type="NCBI Taxonomy" id="2079793"/>
    <lineage>
        <taxon>Bacteria</taxon>
        <taxon>Bacillati</taxon>
        <taxon>Actinomycetota</taxon>
        <taxon>Actinomycetes</taxon>
        <taxon>Propionibacteriales</taxon>
        <taxon>Nocardioidaceae</taxon>
        <taxon>Aeromicrobium</taxon>
    </lineage>
</organism>
<dbReference type="EMBL" id="CP026952">
    <property type="protein sequence ID" value="AWB94060.1"/>
    <property type="molecule type" value="Genomic_DNA"/>
</dbReference>
<keyword evidence="7" id="KW-1133">Transmembrane helix</keyword>
<feature type="domain" description="Glycosyltransferase 2-like" evidence="9">
    <location>
        <begin position="2"/>
        <end position="139"/>
    </location>
</feature>
<dbReference type="OrthoDB" id="9811884at2"/>
<dbReference type="GO" id="GO:0099621">
    <property type="term" value="F:undecaprenyl-phosphate 4-deoxy-4-formamido-L-arabinose transferase activity"/>
    <property type="evidence" value="ECO:0007669"/>
    <property type="project" value="TreeGrafter"/>
</dbReference>
<gene>
    <name evidence="10" type="ORF">C3E78_05590</name>
</gene>
<dbReference type="Pfam" id="PF00535">
    <property type="entry name" value="Glycos_transf_2"/>
    <property type="match status" value="1"/>
</dbReference>
<sequence>MSIVIPVYRGGTHLPDLLQELEPLTEPHTTAAGHTMRVTEVILVHDCGPDDSDHVLREASEKHEWILPVWLSRNFGQHPATIAGMASSSGDWIVTMDEDGQHDPADIDSLLDTAMAKQARLVYAAPVNPAPHSAFRNVTSRTSKRVINLIAGGTDAAAFHSFRLVLGEVGRSVAAYAGHGVYLDVALTWVTDAPATAPVTLRAEGDRQSGYSTLKLLSHFWRMVLTSGTRGLRAVSLLGVVLAVLGAAVACYFVIARLNGDEPPQGWTSLVVLLLLMGGVILFSLGVIAEYVGVAVSMAMGKPPYLITSDPQLGPLGRAPDGVAQS</sequence>
<evidence type="ECO:0000313" key="11">
    <source>
        <dbReference type="Proteomes" id="UP000244384"/>
    </source>
</evidence>
<evidence type="ECO:0000256" key="4">
    <source>
        <dbReference type="ARBA" id="ARBA00022679"/>
    </source>
</evidence>
<keyword evidence="5" id="KW-0812">Transmembrane</keyword>
<keyword evidence="11" id="KW-1185">Reference proteome</keyword>
<dbReference type="InterPro" id="IPR050256">
    <property type="entry name" value="Glycosyltransferase_2"/>
</dbReference>
<evidence type="ECO:0000256" key="5">
    <source>
        <dbReference type="ARBA" id="ARBA00022692"/>
    </source>
</evidence>
<name>A0A2S0WRY2_9ACTN</name>
<protein>
    <submittedName>
        <fullName evidence="10">Mannosyltransferase</fullName>
    </submittedName>
</protein>
<dbReference type="Proteomes" id="UP000244384">
    <property type="component" value="Chromosome"/>
</dbReference>
<keyword evidence="3 10" id="KW-0328">Glycosyltransferase</keyword>
<reference evidence="11" key="1">
    <citation type="submission" date="2018-01" db="EMBL/GenBank/DDBJ databases">
        <authorList>
            <person name="Li J."/>
        </authorList>
    </citation>
    <scope>NUCLEOTIDE SEQUENCE [LARGE SCALE GENOMIC DNA]</scope>
    <source>
        <strain evidence="11">592</strain>
    </source>
</reference>
<dbReference type="GO" id="GO:0005886">
    <property type="term" value="C:plasma membrane"/>
    <property type="evidence" value="ECO:0007669"/>
    <property type="project" value="TreeGrafter"/>
</dbReference>
<accession>A0A5F2ETQ3</accession>
<evidence type="ECO:0000256" key="6">
    <source>
        <dbReference type="ARBA" id="ARBA00022985"/>
    </source>
</evidence>
<dbReference type="KEGG" id="aez:C3E78_05590"/>
<evidence type="ECO:0000256" key="7">
    <source>
        <dbReference type="ARBA" id="ARBA00022989"/>
    </source>
</evidence>
<evidence type="ECO:0000256" key="3">
    <source>
        <dbReference type="ARBA" id="ARBA00022676"/>
    </source>
</evidence>
<evidence type="ECO:0000256" key="2">
    <source>
        <dbReference type="ARBA" id="ARBA00022475"/>
    </source>
</evidence>
<dbReference type="PANTHER" id="PTHR48090">
    <property type="entry name" value="UNDECAPRENYL-PHOSPHATE 4-DEOXY-4-FORMAMIDO-L-ARABINOSE TRANSFERASE-RELATED"/>
    <property type="match status" value="1"/>
</dbReference>
<keyword evidence="4 10" id="KW-0808">Transferase</keyword>
<comment type="similarity">
    <text evidence="1">Belongs to the glycosyltransferase 2 family.</text>
</comment>
<dbReference type="PANTHER" id="PTHR48090:SF3">
    <property type="entry name" value="UNDECAPRENYL-PHOSPHATE 4-DEOXY-4-FORMAMIDO-L-ARABINOSE TRANSFERASE"/>
    <property type="match status" value="1"/>
</dbReference>
<accession>A0A2S0WRY2</accession>
<evidence type="ECO:0000259" key="9">
    <source>
        <dbReference type="Pfam" id="PF00535"/>
    </source>
</evidence>